<keyword evidence="3 8" id="KW-0812">Transmembrane</keyword>
<name>A0A9D1D876_9FIRM</name>
<evidence type="ECO:0000256" key="3">
    <source>
        <dbReference type="ARBA" id="ARBA00022692"/>
    </source>
</evidence>
<keyword evidence="6 8" id="KW-0472">Membrane</keyword>
<evidence type="ECO:0000256" key="1">
    <source>
        <dbReference type="ARBA" id="ARBA00022448"/>
    </source>
</evidence>
<dbReference type="InterPro" id="IPR022929">
    <property type="entry name" value="Put_MntP"/>
</dbReference>
<evidence type="ECO:0000256" key="4">
    <source>
        <dbReference type="ARBA" id="ARBA00022989"/>
    </source>
</evidence>
<evidence type="ECO:0000256" key="5">
    <source>
        <dbReference type="ARBA" id="ARBA00023065"/>
    </source>
</evidence>
<dbReference type="EMBL" id="DVGD01000275">
    <property type="protein sequence ID" value="HIR10388.1"/>
    <property type="molecule type" value="Genomic_DNA"/>
</dbReference>
<evidence type="ECO:0000256" key="7">
    <source>
        <dbReference type="ARBA" id="ARBA00023211"/>
    </source>
</evidence>
<feature type="transmembrane region" description="Helical" evidence="8">
    <location>
        <begin position="131"/>
        <end position="152"/>
    </location>
</feature>
<keyword evidence="5 8" id="KW-0406">Ion transport</keyword>
<evidence type="ECO:0000256" key="2">
    <source>
        <dbReference type="ARBA" id="ARBA00022475"/>
    </source>
</evidence>
<proteinExistence type="inferred from homology"/>
<dbReference type="InterPro" id="IPR003810">
    <property type="entry name" value="Mntp/YtaF"/>
</dbReference>
<feature type="transmembrane region" description="Helical" evidence="8">
    <location>
        <begin position="103"/>
        <end position="125"/>
    </location>
</feature>
<dbReference type="Proteomes" id="UP000824258">
    <property type="component" value="Unassembled WGS sequence"/>
</dbReference>
<dbReference type="HAMAP" id="MF_01521">
    <property type="entry name" value="MntP_pump"/>
    <property type="match status" value="1"/>
</dbReference>
<evidence type="ECO:0000256" key="6">
    <source>
        <dbReference type="ARBA" id="ARBA00023136"/>
    </source>
</evidence>
<keyword evidence="2 8" id="KW-1003">Cell membrane</keyword>
<reference evidence="9" key="2">
    <citation type="journal article" date="2021" name="PeerJ">
        <title>Extensive microbial diversity within the chicken gut microbiome revealed by metagenomics and culture.</title>
        <authorList>
            <person name="Gilroy R."/>
            <person name="Ravi A."/>
            <person name="Getino M."/>
            <person name="Pursley I."/>
            <person name="Horton D.L."/>
            <person name="Alikhan N.F."/>
            <person name="Baker D."/>
            <person name="Gharbi K."/>
            <person name="Hall N."/>
            <person name="Watson M."/>
            <person name="Adriaenssens E.M."/>
            <person name="Foster-Nyarko E."/>
            <person name="Jarju S."/>
            <person name="Secka A."/>
            <person name="Antonio M."/>
            <person name="Oren A."/>
            <person name="Chaudhuri R.R."/>
            <person name="La Ragione R."/>
            <person name="Hildebrand F."/>
            <person name="Pallen M.J."/>
        </authorList>
    </citation>
    <scope>NUCLEOTIDE SEQUENCE</scope>
    <source>
        <strain evidence="9">ChiHjej9B8-7071</strain>
    </source>
</reference>
<feature type="transmembrane region" description="Helical" evidence="8">
    <location>
        <begin position="6"/>
        <end position="27"/>
    </location>
</feature>
<dbReference type="Pfam" id="PF02659">
    <property type="entry name" value="Mntp"/>
    <property type="match status" value="1"/>
</dbReference>
<evidence type="ECO:0000313" key="9">
    <source>
        <dbReference type="EMBL" id="HIR10388.1"/>
    </source>
</evidence>
<comment type="function">
    <text evidence="8">Probably functions as a manganese efflux pump.</text>
</comment>
<reference evidence="9" key="1">
    <citation type="submission" date="2020-10" db="EMBL/GenBank/DDBJ databases">
        <authorList>
            <person name="Gilroy R."/>
        </authorList>
    </citation>
    <scope>NUCLEOTIDE SEQUENCE</scope>
    <source>
        <strain evidence="9">ChiHjej9B8-7071</strain>
    </source>
</reference>
<comment type="subcellular location">
    <subcellularLocation>
        <location evidence="8">Cell membrane</location>
        <topology evidence="8">Multi-pass membrane protein</topology>
    </subcellularLocation>
</comment>
<feature type="transmembrane region" description="Helical" evidence="8">
    <location>
        <begin position="164"/>
        <end position="181"/>
    </location>
</feature>
<dbReference type="AlphaFoldDB" id="A0A9D1D876"/>
<organism evidence="9 10">
    <name type="scientific">Candidatus Avoscillospira stercoripullorum</name>
    <dbReference type="NCBI Taxonomy" id="2840709"/>
    <lineage>
        <taxon>Bacteria</taxon>
        <taxon>Bacillati</taxon>
        <taxon>Bacillota</taxon>
        <taxon>Clostridia</taxon>
        <taxon>Eubacteriales</taxon>
        <taxon>Oscillospiraceae</taxon>
        <taxon>Oscillospiraceae incertae sedis</taxon>
        <taxon>Candidatus Avoscillospira</taxon>
    </lineage>
</organism>
<keyword evidence="7 8" id="KW-0464">Manganese</keyword>
<comment type="caution">
    <text evidence="9">The sequence shown here is derived from an EMBL/GenBank/DDBJ whole genome shotgun (WGS) entry which is preliminary data.</text>
</comment>
<evidence type="ECO:0000313" key="10">
    <source>
        <dbReference type="Proteomes" id="UP000824258"/>
    </source>
</evidence>
<keyword evidence="1 8" id="KW-0813">Transport</keyword>
<keyword evidence="4 8" id="KW-1133">Transmembrane helix</keyword>
<dbReference type="PANTHER" id="PTHR35529:SF1">
    <property type="entry name" value="MANGANESE EFFLUX PUMP MNTP-RELATED"/>
    <property type="match status" value="1"/>
</dbReference>
<dbReference type="GO" id="GO:0005886">
    <property type="term" value="C:plasma membrane"/>
    <property type="evidence" value="ECO:0007669"/>
    <property type="project" value="UniProtKB-SubCell"/>
</dbReference>
<comment type="similarity">
    <text evidence="8">Belongs to the MntP (TC 9.B.29) family.</text>
</comment>
<feature type="transmembrane region" description="Helical" evidence="8">
    <location>
        <begin position="39"/>
        <end position="58"/>
    </location>
</feature>
<accession>A0A9D1D876</accession>
<gene>
    <name evidence="8" type="primary">mntP</name>
    <name evidence="9" type="ORF">IAA70_08280</name>
</gene>
<protein>
    <recommendedName>
        <fullName evidence="8">Putative manganese efflux pump MntP</fullName>
    </recommendedName>
</protein>
<sequence length="188" mass="19899">MGIFELFLLALGLSMDAFAVSICKGLATETLRPRHMVIVGLWFGGFQALMPLLGYFLGASFQRYITAVDHWVAFVLLVLIGGNMIRESFSCEAEHADGSLSPAVMAPMAVATSIDALAVGVTFALLPDVQIVPAVSFIGVITFLLSALGVKVGNVFGARYKSKAEFLGGAILVLLGLKILLEHLGILG</sequence>
<feature type="transmembrane region" description="Helical" evidence="8">
    <location>
        <begin position="64"/>
        <end position="82"/>
    </location>
</feature>
<dbReference type="GO" id="GO:0005384">
    <property type="term" value="F:manganese ion transmembrane transporter activity"/>
    <property type="evidence" value="ECO:0007669"/>
    <property type="project" value="UniProtKB-UniRule"/>
</dbReference>
<dbReference type="PANTHER" id="PTHR35529">
    <property type="entry name" value="MANGANESE EFFLUX PUMP MNTP-RELATED"/>
    <property type="match status" value="1"/>
</dbReference>
<evidence type="ECO:0000256" key="8">
    <source>
        <dbReference type="HAMAP-Rule" id="MF_01521"/>
    </source>
</evidence>